<proteinExistence type="predicted"/>
<sequence length="264" mass="30539">TFHHVFDARGQNLLTNGPDGLRPYMTNKILYPHHRGIFIGWNRLEFGGKRYDFWHMGEQGRVQKHQRFLEQTAGPVLARSRSLVHWDDKDGQTIIAEQREMTVFRQGDPTVLLLEFRTELKAVSGDVFLDGDPEHAGFQYRPHDGVAKGAKDVKATYLFHKEGIKDRIKTHEDKDLPWVGMSYGLNGRRYSVEHMNHPDNPKQTLYSAYRDYGRFGAFFKKKIGAGETLTLRYRIRVVEGEMPERQELASKYSAFVDTPKVEVV</sequence>
<protein>
    <submittedName>
        <fullName evidence="1">Uncharacterized protein</fullName>
    </submittedName>
</protein>
<gene>
    <name evidence="1" type="ORF">S01H1_44197</name>
</gene>
<evidence type="ECO:0000313" key="1">
    <source>
        <dbReference type="EMBL" id="GAG05492.1"/>
    </source>
</evidence>
<dbReference type="AlphaFoldDB" id="X0V269"/>
<accession>X0V269</accession>
<organism evidence="1">
    <name type="scientific">marine sediment metagenome</name>
    <dbReference type="NCBI Taxonomy" id="412755"/>
    <lineage>
        <taxon>unclassified sequences</taxon>
        <taxon>metagenomes</taxon>
        <taxon>ecological metagenomes</taxon>
    </lineage>
</organism>
<feature type="non-terminal residue" evidence="1">
    <location>
        <position position="1"/>
    </location>
</feature>
<dbReference type="Pfam" id="PF14100">
    <property type="entry name" value="DUF6807"/>
    <property type="match status" value="1"/>
</dbReference>
<feature type="non-terminal residue" evidence="1">
    <location>
        <position position="264"/>
    </location>
</feature>
<comment type="caution">
    <text evidence="1">The sequence shown here is derived from an EMBL/GenBank/DDBJ whole genome shotgun (WGS) entry which is preliminary data.</text>
</comment>
<name>X0V269_9ZZZZ</name>
<reference evidence="1" key="1">
    <citation type="journal article" date="2014" name="Front. Microbiol.">
        <title>High frequency of phylogenetically diverse reductive dehalogenase-homologous genes in deep subseafloor sedimentary metagenomes.</title>
        <authorList>
            <person name="Kawai M."/>
            <person name="Futagami T."/>
            <person name="Toyoda A."/>
            <person name="Takaki Y."/>
            <person name="Nishi S."/>
            <person name="Hori S."/>
            <person name="Arai W."/>
            <person name="Tsubouchi T."/>
            <person name="Morono Y."/>
            <person name="Uchiyama I."/>
            <person name="Ito T."/>
            <person name="Fujiyama A."/>
            <person name="Inagaki F."/>
            <person name="Takami H."/>
        </authorList>
    </citation>
    <scope>NUCLEOTIDE SEQUENCE</scope>
    <source>
        <strain evidence="1">Expedition CK06-06</strain>
    </source>
</reference>
<dbReference type="InterPro" id="IPR029475">
    <property type="entry name" value="DUF6807"/>
</dbReference>
<dbReference type="EMBL" id="BARS01028183">
    <property type="protein sequence ID" value="GAG05492.1"/>
    <property type="molecule type" value="Genomic_DNA"/>
</dbReference>